<gene>
    <name evidence="1" type="ORF">CLV98_1242</name>
</gene>
<proteinExistence type="predicted"/>
<dbReference type="Proteomes" id="UP000245880">
    <property type="component" value="Unassembled WGS sequence"/>
</dbReference>
<comment type="caution">
    <text evidence="1">The sequence shown here is derived from an EMBL/GenBank/DDBJ whole genome shotgun (WGS) entry which is preliminary data.</text>
</comment>
<name>A0A316A624_9BACT</name>
<dbReference type="AlphaFoldDB" id="A0A316A624"/>
<keyword evidence="2" id="KW-1185">Reference proteome</keyword>
<protein>
    <submittedName>
        <fullName evidence="1">Uncharacterized protein</fullName>
    </submittedName>
</protein>
<accession>A0A316A624</accession>
<sequence>MIWHDIFIVLGVTYFRILRLINMDIYQFATAYWDQVYEEQETKKSPKQKKHNYKIDKQYTVNSKGKVRFLNFPTIE</sequence>
<evidence type="ECO:0000313" key="2">
    <source>
        <dbReference type="Proteomes" id="UP000245880"/>
    </source>
</evidence>
<dbReference type="EMBL" id="QGDT01000024">
    <property type="protein sequence ID" value="PWJ53366.1"/>
    <property type="molecule type" value="Genomic_DNA"/>
</dbReference>
<reference evidence="1 2" key="1">
    <citation type="submission" date="2018-03" db="EMBL/GenBank/DDBJ databases">
        <title>Genomic Encyclopedia of Archaeal and Bacterial Type Strains, Phase II (KMG-II): from individual species to whole genera.</title>
        <authorList>
            <person name="Goeker M."/>
        </authorList>
    </citation>
    <scope>NUCLEOTIDE SEQUENCE [LARGE SCALE GENOMIC DNA]</scope>
    <source>
        <strain evidence="1 2">DSM 100346</strain>
    </source>
</reference>
<evidence type="ECO:0000313" key="1">
    <source>
        <dbReference type="EMBL" id="PWJ53366.1"/>
    </source>
</evidence>
<organism evidence="1 2">
    <name type="scientific">Dyadobacter jejuensis</name>
    <dbReference type="NCBI Taxonomy" id="1082580"/>
    <lineage>
        <taxon>Bacteria</taxon>
        <taxon>Pseudomonadati</taxon>
        <taxon>Bacteroidota</taxon>
        <taxon>Cytophagia</taxon>
        <taxon>Cytophagales</taxon>
        <taxon>Spirosomataceae</taxon>
        <taxon>Dyadobacter</taxon>
    </lineage>
</organism>